<feature type="transmembrane region" description="Helical" evidence="1">
    <location>
        <begin position="73"/>
        <end position="92"/>
    </location>
</feature>
<comment type="caution">
    <text evidence="2">The sequence shown here is derived from an EMBL/GenBank/DDBJ whole genome shotgun (WGS) entry which is preliminary data.</text>
</comment>
<dbReference type="RefSeq" id="WP_378243346.1">
    <property type="nucleotide sequence ID" value="NZ_JBHSKF010000001.1"/>
</dbReference>
<keyword evidence="1" id="KW-0812">Transmembrane</keyword>
<dbReference type="Proteomes" id="UP001596157">
    <property type="component" value="Unassembled WGS sequence"/>
</dbReference>
<proteinExistence type="predicted"/>
<feature type="transmembrane region" description="Helical" evidence="1">
    <location>
        <begin position="27"/>
        <end position="48"/>
    </location>
</feature>
<protein>
    <submittedName>
        <fullName evidence="2">Uncharacterized protein</fullName>
    </submittedName>
</protein>
<evidence type="ECO:0000313" key="3">
    <source>
        <dbReference type="Proteomes" id="UP001596157"/>
    </source>
</evidence>
<gene>
    <name evidence="2" type="ORF">ACFPM7_02685</name>
</gene>
<organism evidence="2 3">
    <name type="scientific">Actinokineospora guangxiensis</name>
    <dbReference type="NCBI Taxonomy" id="1490288"/>
    <lineage>
        <taxon>Bacteria</taxon>
        <taxon>Bacillati</taxon>
        <taxon>Actinomycetota</taxon>
        <taxon>Actinomycetes</taxon>
        <taxon>Pseudonocardiales</taxon>
        <taxon>Pseudonocardiaceae</taxon>
        <taxon>Actinokineospora</taxon>
    </lineage>
</organism>
<reference evidence="3" key="1">
    <citation type="journal article" date="2019" name="Int. J. Syst. Evol. Microbiol.">
        <title>The Global Catalogue of Microorganisms (GCM) 10K type strain sequencing project: providing services to taxonomists for standard genome sequencing and annotation.</title>
        <authorList>
            <consortium name="The Broad Institute Genomics Platform"/>
            <consortium name="The Broad Institute Genome Sequencing Center for Infectious Disease"/>
            <person name="Wu L."/>
            <person name="Ma J."/>
        </authorList>
    </citation>
    <scope>NUCLEOTIDE SEQUENCE [LARGE SCALE GENOMIC DNA]</scope>
    <source>
        <strain evidence="3">CCUG 59778</strain>
    </source>
</reference>
<evidence type="ECO:0000313" key="2">
    <source>
        <dbReference type="EMBL" id="MFC5285945.1"/>
    </source>
</evidence>
<accession>A0ABW0EIL2</accession>
<sequence length="102" mass="10936">MTAPDLDEGAHLTWPEPTTPLHQPRRWIFAAVAVVVAAGCTVLALWLWDRGVVETAPLPDRPDLRFAEYAGDLVALSVAAGALAAIALLEAVRNAVLATRKR</sequence>
<keyword evidence="1" id="KW-1133">Transmembrane helix</keyword>
<keyword evidence="3" id="KW-1185">Reference proteome</keyword>
<name>A0ABW0EIL2_9PSEU</name>
<keyword evidence="1" id="KW-0472">Membrane</keyword>
<evidence type="ECO:0000256" key="1">
    <source>
        <dbReference type="SAM" id="Phobius"/>
    </source>
</evidence>
<dbReference type="EMBL" id="JBHSKF010000001">
    <property type="protein sequence ID" value="MFC5285945.1"/>
    <property type="molecule type" value="Genomic_DNA"/>
</dbReference>